<name>C1K9Y9_HAECO</name>
<dbReference type="EMBL" id="FJ807290">
    <property type="protein sequence ID" value="ACO48339.1"/>
    <property type="molecule type" value="mRNA"/>
</dbReference>
<reference evidence="1" key="1">
    <citation type="journal article" date="2009" name="PLoS Pathog.">
        <title>Haemonchus contortus acetylcholine receptors of the DEG-3 subfamily and their role in sensitivity to monepantel.</title>
        <authorList>
            <person name="Rufener L."/>
            <person name="Maser P."/>
            <person name="Roditi I."/>
            <person name="Kaminsky R."/>
        </authorList>
    </citation>
    <scope>NUCLEOTIDE SEQUENCE</scope>
    <source>
        <strain evidence="1">Hc-CRA AAD-mutant</strain>
    </source>
</reference>
<accession>C1K9Y9</accession>
<proteinExistence type="evidence at transcript level"/>
<organism evidence="1">
    <name type="scientific">Haemonchus contortus</name>
    <name type="common">Barber pole worm</name>
    <dbReference type="NCBI Taxonomy" id="6289"/>
    <lineage>
        <taxon>Eukaryota</taxon>
        <taxon>Metazoa</taxon>
        <taxon>Ecdysozoa</taxon>
        <taxon>Nematoda</taxon>
        <taxon>Chromadorea</taxon>
        <taxon>Rhabditida</taxon>
        <taxon>Rhabditina</taxon>
        <taxon>Rhabditomorpha</taxon>
        <taxon>Strongyloidea</taxon>
        <taxon>Trichostrongylidae</taxon>
        <taxon>Haemonchus</taxon>
    </lineage>
</organism>
<dbReference type="EMBL" id="FJ807289">
    <property type="protein sequence ID" value="ACO48338.1"/>
    <property type="molecule type" value="mRNA"/>
</dbReference>
<sequence length="8" mass="822">MENPSSGT</sequence>
<protein>
    <submittedName>
        <fullName evidence="1">Mutant acetylcholine receptor monepantel-1</fullName>
    </submittedName>
</protein>
<keyword evidence="1" id="KW-0675">Receptor</keyword>
<evidence type="ECO:0000313" key="1">
    <source>
        <dbReference type="EMBL" id="ACO48338.1"/>
    </source>
</evidence>